<feature type="chain" id="PRO_5044589701" description="Apolipoprotein M" evidence="5">
    <location>
        <begin position="21"/>
        <end position="203"/>
    </location>
</feature>
<dbReference type="GeneTree" id="ENSGT00510000050125"/>
<proteinExistence type="predicted"/>
<sequence length="203" mass="22605">MATLISSVLGFLVLLAISQAADPSCKDLTKPLVLEDDYSSMMGKWIFTEGIANHPLFTNILLTVNSSWVEFAPSSLKDTVILSQGNMLNGKCEFTTINATVKNNTFFATEKEITSEGDFLPSCSGCLTMHFTSQINSTTINTLYLFTKAPKASKSDMDQYWKQAECLGFKKEPQFSYDGVKEFCQEEKNNSSKEPKPEDKNNE</sequence>
<dbReference type="GO" id="GO:0005576">
    <property type="term" value="C:extracellular region"/>
    <property type="evidence" value="ECO:0007669"/>
    <property type="project" value="UniProtKB-SubCell"/>
</dbReference>
<organism evidence="6 7">
    <name type="scientific">Pygocentrus nattereri</name>
    <name type="common">Red-bellied piranha</name>
    <dbReference type="NCBI Taxonomy" id="42514"/>
    <lineage>
        <taxon>Eukaryota</taxon>
        <taxon>Metazoa</taxon>
        <taxon>Chordata</taxon>
        <taxon>Craniata</taxon>
        <taxon>Vertebrata</taxon>
        <taxon>Euteleostomi</taxon>
        <taxon>Actinopterygii</taxon>
        <taxon>Neopterygii</taxon>
        <taxon>Teleostei</taxon>
        <taxon>Ostariophysi</taxon>
        <taxon>Characiformes</taxon>
        <taxon>Characoidei</taxon>
        <taxon>Pygocentrus</taxon>
    </lineage>
</organism>
<dbReference type="OMA" id="KEYDSYW"/>
<evidence type="ECO:0000256" key="3">
    <source>
        <dbReference type="ARBA" id="ARBA00022729"/>
    </source>
</evidence>
<dbReference type="Ensembl" id="ENSPNAT00000033328.2">
    <property type="protein sequence ID" value="ENSPNAP00000021747.2"/>
    <property type="gene ID" value="ENSPNAG00000028883.2"/>
</dbReference>
<dbReference type="Proteomes" id="UP001501920">
    <property type="component" value="Chromosome 8"/>
</dbReference>
<evidence type="ECO:0008006" key="8">
    <source>
        <dbReference type="Google" id="ProtNLM"/>
    </source>
</evidence>
<dbReference type="Ensembl" id="ENSPNAT00000059863.1">
    <property type="protein sequence ID" value="ENSPNAP00000074981.1"/>
    <property type="gene ID" value="ENSPNAG00000028883.2"/>
</dbReference>
<protein>
    <recommendedName>
        <fullName evidence="8">Apolipoprotein M</fullName>
    </recommendedName>
</protein>
<dbReference type="SUPFAM" id="SSF50814">
    <property type="entry name" value="Lipocalins"/>
    <property type="match status" value="1"/>
</dbReference>
<evidence type="ECO:0000313" key="7">
    <source>
        <dbReference type="Proteomes" id="UP001501920"/>
    </source>
</evidence>
<evidence type="ECO:0000256" key="5">
    <source>
        <dbReference type="SAM" id="SignalP"/>
    </source>
</evidence>
<dbReference type="InterPro" id="IPR012674">
    <property type="entry name" value="Calycin"/>
</dbReference>
<evidence type="ECO:0000313" key="6">
    <source>
        <dbReference type="Ensembl" id="ENSPNAP00000021747.2"/>
    </source>
</evidence>
<dbReference type="PANTHER" id="PTHR11967">
    <property type="entry name" value="ALPHA-1-ACID GLYCOPROTEIN"/>
    <property type="match status" value="1"/>
</dbReference>
<reference evidence="6 7" key="1">
    <citation type="submission" date="2020-10" db="EMBL/GenBank/DDBJ databases">
        <title>Pygocentrus nattereri (red-bellied piranha) genome, fPygNat1, primary haplotype.</title>
        <authorList>
            <person name="Myers G."/>
            <person name="Meyer A."/>
            <person name="Karagic N."/>
            <person name="Pippel M."/>
            <person name="Winkler S."/>
            <person name="Tracey A."/>
            <person name="Wood J."/>
            <person name="Formenti G."/>
            <person name="Howe K."/>
            <person name="Fedrigo O."/>
            <person name="Jarvis E.D."/>
        </authorList>
    </citation>
    <scope>NUCLEOTIDE SEQUENCE [LARGE SCALE GENOMIC DNA]</scope>
</reference>
<evidence type="ECO:0000256" key="2">
    <source>
        <dbReference type="ARBA" id="ARBA00022525"/>
    </source>
</evidence>
<dbReference type="PANTHER" id="PTHR11967:SF2">
    <property type="entry name" value="ALPHA-1-ACID GLYCOPROTEIN 1"/>
    <property type="match status" value="1"/>
</dbReference>
<evidence type="ECO:0000256" key="4">
    <source>
        <dbReference type="ARBA" id="ARBA00023180"/>
    </source>
</evidence>
<reference evidence="6" key="2">
    <citation type="submission" date="2025-05" db="UniProtKB">
        <authorList>
            <consortium name="Ensembl"/>
        </authorList>
    </citation>
    <scope>IDENTIFICATION</scope>
</reference>
<dbReference type="Gene3D" id="2.40.128.20">
    <property type="match status" value="1"/>
</dbReference>
<keyword evidence="3 5" id="KW-0732">Signal</keyword>
<dbReference type="RefSeq" id="XP_037396302.1">
    <property type="nucleotide sequence ID" value="XM_037540405.1"/>
</dbReference>
<dbReference type="OrthoDB" id="8678705at2759"/>
<keyword evidence="4" id="KW-0325">Glycoprotein</keyword>
<name>A0A3B4DBF0_PYGNA</name>
<dbReference type="AlphaFoldDB" id="A0A3B4DBF0"/>
<keyword evidence="7" id="KW-1185">Reference proteome</keyword>
<dbReference type="GeneID" id="108416572"/>
<accession>A0A3B4DBF0</accession>
<evidence type="ECO:0000256" key="1">
    <source>
        <dbReference type="ARBA" id="ARBA00004613"/>
    </source>
</evidence>
<dbReference type="CDD" id="cd19415">
    <property type="entry name" value="lipocalin_ApoM_AGP"/>
    <property type="match status" value="1"/>
</dbReference>
<feature type="signal peptide" evidence="5">
    <location>
        <begin position="1"/>
        <end position="20"/>
    </location>
</feature>
<comment type="subcellular location">
    <subcellularLocation>
        <location evidence="1">Secreted</location>
    </subcellularLocation>
</comment>
<keyword evidence="2" id="KW-0964">Secreted</keyword>